<feature type="transmembrane region" description="Helical" evidence="6">
    <location>
        <begin position="134"/>
        <end position="151"/>
    </location>
</feature>
<evidence type="ECO:0000313" key="8">
    <source>
        <dbReference type="Proteomes" id="UP000000933"/>
    </source>
</evidence>
<feature type="transmembrane region" description="Helical" evidence="6">
    <location>
        <begin position="30"/>
        <end position="56"/>
    </location>
</feature>
<dbReference type="Gene3D" id="1.20.1260.100">
    <property type="entry name" value="TspO/MBR protein"/>
    <property type="match status" value="1"/>
</dbReference>
<comment type="subcellular location">
    <subcellularLocation>
        <location evidence="1">Membrane</location>
        <topology evidence="1">Multi-pass membrane protein</topology>
    </subcellularLocation>
</comment>
<dbReference type="HOGENOM" id="CLU_091805_2_0_10"/>
<evidence type="ECO:0000256" key="3">
    <source>
        <dbReference type="ARBA" id="ARBA00022692"/>
    </source>
</evidence>
<feature type="transmembrane region" description="Helical" evidence="6">
    <location>
        <begin position="109"/>
        <end position="128"/>
    </location>
</feature>
<dbReference type="AlphaFoldDB" id="D5H7Y7"/>
<sequence length="186" mass="20503">MHTSSLLSCPAERCLTILSSRTMFNDWRRVLALSGKALGAILFCEAVGLLAAWVTQTSVTTWYPTLTKPSFTPPNWVFAPAWTTLYALMGVAAFLVWRCGPDRTRVRTALTAFGLQLAANAGWSFAFFGARSPALGLVVILGLWGLLAWTMDRFFRVRPVAGWLLVPYLAWVTYALALNAAIWGLN</sequence>
<dbReference type="PANTHER" id="PTHR10057:SF0">
    <property type="entry name" value="TRANSLOCATOR PROTEIN"/>
    <property type="match status" value="1"/>
</dbReference>
<evidence type="ECO:0000256" key="4">
    <source>
        <dbReference type="ARBA" id="ARBA00022989"/>
    </source>
</evidence>
<keyword evidence="4 6" id="KW-1133">Transmembrane helix</keyword>
<organism evidence="7 8">
    <name type="scientific">Salinibacter ruber (strain M8)</name>
    <dbReference type="NCBI Taxonomy" id="761659"/>
    <lineage>
        <taxon>Bacteria</taxon>
        <taxon>Pseudomonadati</taxon>
        <taxon>Rhodothermota</taxon>
        <taxon>Rhodothermia</taxon>
        <taxon>Rhodothermales</taxon>
        <taxon>Salinibacteraceae</taxon>
        <taxon>Salinibacter</taxon>
    </lineage>
</organism>
<evidence type="ECO:0000313" key="7">
    <source>
        <dbReference type="EMBL" id="CBH24142.1"/>
    </source>
</evidence>
<dbReference type="InterPro" id="IPR038330">
    <property type="entry name" value="TspO/MBR-related_sf"/>
</dbReference>
<evidence type="ECO:0000256" key="5">
    <source>
        <dbReference type="ARBA" id="ARBA00023136"/>
    </source>
</evidence>
<dbReference type="Pfam" id="PF03073">
    <property type="entry name" value="TspO_MBR"/>
    <property type="match status" value="1"/>
</dbReference>
<comment type="similarity">
    <text evidence="2">Belongs to the TspO/BZRP family.</text>
</comment>
<dbReference type="Proteomes" id="UP000000933">
    <property type="component" value="Chromosome"/>
</dbReference>
<dbReference type="InterPro" id="IPR004307">
    <property type="entry name" value="TspO_MBR"/>
</dbReference>
<dbReference type="FunFam" id="1.20.1260.100:FF:000001">
    <property type="entry name" value="translocator protein 2"/>
    <property type="match status" value="1"/>
</dbReference>
<keyword evidence="7" id="KW-0675">Receptor</keyword>
<proteinExistence type="inferred from homology"/>
<dbReference type="CDD" id="cd15904">
    <property type="entry name" value="TSPO_MBR"/>
    <property type="match status" value="1"/>
</dbReference>
<evidence type="ECO:0000256" key="2">
    <source>
        <dbReference type="ARBA" id="ARBA00007524"/>
    </source>
</evidence>
<keyword evidence="5 6" id="KW-0472">Membrane</keyword>
<feature type="transmembrane region" description="Helical" evidence="6">
    <location>
        <begin position="163"/>
        <end position="185"/>
    </location>
</feature>
<reference evidence="8" key="2">
    <citation type="submission" date="2010-04" db="EMBL/GenBank/DDBJ databases">
        <title>Genome sequence of Salinibacter ruber M8.</title>
        <authorList>
            <consortium name="Genoscope"/>
        </authorList>
    </citation>
    <scope>NUCLEOTIDE SEQUENCE [LARGE SCALE GENOMIC DNA]</scope>
    <source>
        <strain evidence="8">M8</strain>
    </source>
</reference>
<reference evidence="7 8" key="1">
    <citation type="journal article" date="2010" name="ISME J.">
        <title>Fine-scale evolution: genomic, phenotypic and ecological differentiation in two coexisting Salinibacter ruber strains.</title>
        <authorList>
            <person name="Pena A."/>
            <person name="Teeling H."/>
            <person name="Huerta-Cepas J."/>
            <person name="Santos F."/>
            <person name="Yarza P."/>
            <person name="Brito-Echeverria J."/>
            <person name="Lucio M."/>
            <person name="Schmitt-Kopplin P."/>
            <person name="Meseguer I."/>
            <person name="Schenowitz C."/>
            <person name="Dossat C."/>
            <person name="Barbe V."/>
            <person name="Dopazo J."/>
            <person name="Rossello-Mora R."/>
            <person name="Schuler M."/>
            <person name="Glockner F.O."/>
            <person name="Amann R."/>
            <person name="Gabaldon T."/>
            <person name="Anton J."/>
        </authorList>
    </citation>
    <scope>NUCLEOTIDE SEQUENCE [LARGE SCALE GENOMIC DNA]</scope>
    <source>
        <strain evidence="7 8">M8</strain>
    </source>
</reference>
<evidence type="ECO:0000256" key="1">
    <source>
        <dbReference type="ARBA" id="ARBA00004141"/>
    </source>
</evidence>
<accession>D5H7Y7</accession>
<evidence type="ECO:0000256" key="6">
    <source>
        <dbReference type="SAM" id="Phobius"/>
    </source>
</evidence>
<gene>
    <name evidence="7" type="ordered locus">SRM_01221</name>
</gene>
<dbReference type="KEGG" id="srm:SRM_01221"/>
<dbReference type="EMBL" id="FP565814">
    <property type="protein sequence ID" value="CBH24142.1"/>
    <property type="molecule type" value="Genomic_DNA"/>
</dbReference>
<feature type="transmembrane region" description="Helical" evidence="6">
    <location>
        <begin position="76"/>
        <end position="97"/>
    </location>
</feature>
<protein>
    <submittedName>
        <fullName evidence="7">Mitochondrial benzodiazepine receptor/sensory transduction protein</fullName>
    </submittedName>
</protein>
<dbReference type="PANTHER" id="PTHR10057">
    <property type="entry name" value="PERIPHERAL-TYPE BENZODIAZEPINE RECEPTOR"/>
    <property type="match status" value="1"/>
</dbReference>
<dbReference type="GO" id="GO:0016020">
    <property type="term" value="C:membrane"/>
    <property type="evidence" value="ECO:0007669"/>
    <property type="project" value="UniProtKB-SubCell"/>
</dbReference>
<name>D5H7Y7_SALRM</name>
<dbReference type="GO" id="GO:0033013">
    <property type="term" value="P:tetrapyrrole metabolic process"/>
    <property type="evidence" value="ECO:0007669"/>
    <property type="project" value="UniProtKB-ARBA"/>
</dbReference>
<keyword evidence="3 6" id="KW-0812">Transmembrane</keyword>